<dbReference type="AlphaFoldDB" id="A0A6N3C5H1"/>
<name>A0A6N3C5H1_9BACT</name>
<evidence type="ECO:0000313" key="1">
    <source>
        <dbReference type="EMBL" id="VYU12236.1"/>
    </source>
</evidence>
<reference evidence="1" key="1">
    <citation type="submission" date="2019-11" db="EMBL/GenBank/DDBJ databases">
        <authorList>
            <person name="Feng L."/>
        </authorList>
    </citation>
    <scope>NUCLEOTIDE SEQUENCE</scope>
    <source>
        <strain evidence="1">PclaraLFYP37</strain>
    </source>
</reference>
<accession>A0A6N3C5H1</accession>
<protein>
    <submittedName>
        <fullName evidence="1">Uncharacterized protein</fullName>
    </submittedName>
</protein>
<gene>
    <name evidence="1" type="ORF">PCLFYP37_01968</name>
</gene>
<organism evidence="1">
    <name type="scientific">Paraprevotella clara</name>
    <dbReference type="NCBI Taxonomy" id="454154"/>
    <lineage>
        <taxon>Bacteria</taxon>
        <taxon>Pseudomonadati</taxon>
        <taxon>Bacteroidota</taxon>
        <taxon>Bacteroidia</taxon>
        <taxon>Bacteroidales</taxon>
        <taxon>Prevotellaceae</taxon>
        <taxon>Paraprevotella</taxon>
    </lineage>
</organism>
<proteinExistence type="predicted"/>
<dbReference type="EMBL" id="CACRUT010000014">
    <property type="protein sequence ID" value="VYU12236.1"/>
    <property type="molecule type" value="Genomic_DNA"/>
</dbReference>
<sequence length="42" mass="5064">MLIKYFLYLCNVMKKRADKKKSLGDYDRQNTVTKSLQAYFLK</sequence>